<gene>
    <name evidence="3" type="ORF">SAMN02745171_00403</name>
</gene>
<sequence length="325" mass="38270">MQTYCQFVLSIAFFLSACVLHGQNIGITTRIEPAEIQIGEQALVRLKIRTDDIDNTYLIIPPDSAIHRAEALSFRVIDTVHLEGTLKELSAEMVLTSFDSTLIALPTFGVRVGEQEIYSTPLYLKVNLPEVDMEHPEEFFGLKKEWSRSYTLWDIFILLRFWILAIAILGLLVTSFFLYRYYIQRRNIQKKKEPLPAVTIIEHFRKKMEVLKEKELPSKGFIERYYTELNMLLRAFLFDLLQINSMEMTSQLLLKTLQEKPYDTLLKEYELYKFIEHSNLGKFANESIELTECYDDYERVLHFMEALYSQEERRKETEKKRGADQ</sequence>
<name>A0A1T4LFX1_9PORP</name>
<dbReference type="STRING" id="29524.SAMN02745171_00403"/>
<evidence type="ECO:0000256" key="1">
    <source>
        <dbReference type="SAM" id="Phobius"/>
    </source>
</evidence>
<protein>
    <recommendedName>
        <fullName evidence="5">Oxygen tolerance</fullName>
    </recommendedName>
</protein>
<evidence type="ECO:0000256" key="2">
    <source>
        <dbReference type="SAM" id="SignalP"/>
    </source>
</evidence>
<keyword evidence="1" id="KW-0812">Transmembrane</keyword>
<dbReference type="AlphaFoldDB" id="A0A1T4LFX1"/>
<keyword evidence="4" id="KW-1185">Reference proteome</keyword>
<dbReference type="OrthoDB" id="9807384at2"/>
<proteinExistence type="predicted"/>
<dbReference type="EMBL" id="FUXE01000003">
    <property type="protein sequence ID" value="SJZ53478.1"/>
    <property type="molecule type" value="Genomic_DNA"/>
</dbReference>
<reference evidence="4" key="1">
    <citation type="submission" date="2017-02" db="EMBL/GenBank/DDBJ databases">
        <authorList>
            <person name="Varghese N."/>
            <person name="Submissions S."/>
        </authorList>
    </citation>
    <scope>NUCLEOTIDE SEQUENCE [LARGE SCALE GENOMIC DNA]</scope>
    <source>
        <strain evidence="4">ATCC 51356</strain>
    </source>
</reference>
<evidence type="ECO:0000313" key="3">
    <source>
        <dbReference type="EMBL" id="SJZ53478.1"/>
    </source>
</evidence>
<evidence type="ECO:0008006" key="5">
    <source>
        <dbReference type="Google" id="ProtNLM"/>
    </source>
</evidence>
<keyword evidence="2" id="KW-0732">Signal</keyword>
<feature type="signal peptide" evidence="2">
    <location>
        <begin position="1"/>
        <end position="17"/>
    </location>
</feature>
<keyword evidence="1" id="KW-0472">Membrane</keyword>
<accession>A0A1T4LFX1</accession>
<evidence type="ECO:0000313" key="4">
    <source>
        <dbReference type="Proteomes" id="UP000190121"/>
    </source>
</evidence>
<keyword evidence="1" id="KW-1133">Transmembrane helix</keyword>
<organism evidence="3 4">
    <name type="scientific">Porphyromonas circumdentaria</name>
    <dbReference type="NCBI Taxonomy" id="29524"/>
    <lineage>
        <taxon>Bacteria</taxon>
        <taxon>Pseudomonadati</taxon>
        <taxon>Bacteroidota</taxon>
        <taxon>Bacteroidia</taxon>
        <taxon>Bacteroidales</taxon>
        <taxon>Porphyromonadaceae</taxon>
        <taxon>Porphyromonas</taxon>
    </lineage>
</organism>
<dbReference type="RefSeq" id="WP_078736356.1">
    <property type="nucleotide sequence ID" value="NZ_FUXE01000003.1"/>
</dbReference>
<dbReference type="Proteomes" id="UP000190121">
    <property type="component" value="Unassembled WGS sequence"/>
</dbReference>
<feature type="transmembrane region" description="Helical" evidence="1">
    <location>
        <begin position="161"/>
        <end position="182"/>
    </location>
</feature>
<feature type="chain" id="PRO_5012074905" description="Oxygen tolerance" evidence="2">
    <location>
        <begin position="18"/>
        <end position="325"/>
    </location>
</feature>